<gene>
    <name evidence="5" type="ORF">HPT29_028190</name>
</gene>
<keyword evidence="2" id="KW-0058">Aromatic hydrocarbons catabolism</keyword>
<dbReference type="PROSITE" id="PS51318">
    <property type="entry name" value="TAT"/>
    <property type="match status" value="1"/>
</dbReference>
<dbReference type="PIRSF" id="PIRSF001112">
    <property type="entry name" value="Epoxide_hydrolase"/>
    <property type="match status" value="1"/>
</dbReference>
<keyword evidence="6" id="KW-1185">Reference proteome</keyword>
<dbReference type="SUPFAM" id="SSF53474">
    <property type="entry name" value="alpha/beta-Hydrolases"/>
    <property type="match status" value="1"/>
</dbReference>
<sequence length="446" mass="48699">MDLDIGEGALASHETSDSRQFSRRSLLLGGAAVGLASATLPLAGALASDGARRPAPDWIRPFQVNIPEAALVDLRLRLAATRWPDGETVTNRSQGIQPDKLKPLVDYWQSAYDWRQAEAKLNALPQFVTNIDGVDIHFIHVRSPHDNALPLIMTHGWPGSVFELLNLIGPLTEPTAHGGKAEDAFHLVLPTIPGFGFSQKPSASGWNPQRIAAAWDVLMKRLGYPRYVSQGGDWGAIISDALGRQAPNGLLAIHVNRVERATTFPPDAAQALRSGGPGPDNLSAEEKVIFEEARDFLNNGFGYAAIMGTRPETIGYGLADSPVGLAAWLYDKIADWVYTRGDPEAALSKDAILDNITLYWLTNTGPSSGRIYWENAAPGAKLTPVKVPVAVTVFPGEVYKPPKHWLSRAYPNLIYYNRVEKGGHFAAWEEPKLFSEELRAAFKTVR</sequence>
<evidence type="ECO:0000313" key="5">
    <source>
        <dbReference type="EMBL" id="UVF22693.1"/>
    </source>
</evidence>
<feature type="domain" description="Epoxide hydrolase N-terminal" evidence="4">
    <location>
        <begin position="59"/>
        <end position="163"/>
    </location>
</feature>
<dbReference type="Proteomes" id="UP001017257">
    <property type="component" value="Plasmid pR24_2"/>
</dbReference>
<evidence type="ECO:0000256" key="1">
    <source>
        <dbReference type="ARBA" id="ARBA00010088"/>
    </source>
</evidence>
<reference evidence="5" key="1">
    <citation type="submission" date="2022-08" db="EMBL/GenBank/DDBJ databases">
        <title>Microvirga terrae sp. nov., isolated from soil.</title>
        <authorList>
            <person name="Kim K.H."/>
            <person name="Seo Y.L."/>
            <person name="Kim J.M."/>
            <person name="Lee J.K."/>
            <person name="Han D.M."/>
            <person name="Jeon C.O."/>
        </authorList>
    </citation>
    <scope>NUCLEOTIDE SEQUENCE</scope>
    <source>
        <strain evidence="5">R24</strain>
        <plasmid evidence="5">pR24_2</plasmid>
    </source>
</reference>
<comment type="similarity">
    <text evidence="1">Belongs to the peptidase S33 family.</text>
</comment>
<dbReference type="GO" id="GO:0016787">
    <property type="term" value="F:hydrolase activity"/>
    <property type="evidence" value="ECO:0007669"/>
    <property type="project" value="UniProtKB-KW"/>
</dbReference>
<keyword evidence="3 5" id="KW-0378">Hydrolase</keyword>
<evidence type="ECO:0000259" key="4">
    <source>
        <dbReference type="Pfam" id="PF06441"/>
    </source>
</evidence>
<protein>
    <submittedName>
        <fullName evidence="5">Epoxide hydrolase</fullName>
    </submittedName>
</protein>
<dbReference type="PANTHER" id="PTHR21661:SF35">
    <property type="entry name" value="EPOXIDE HYDROLASE"/>
    <property type="match status" value="1"/>
</dbReference>
<evidence type="ECO:0000256" key="3">
    <source>
        <dbReference type="ARBA" id="ARBA00022801"/>
    </source>
</evidence>
<accession>A0ABY5S076</accession>
<dbReference type="InterPro" id="IPR006311">
    <property type="entry name" value="TAT_signal"/>
</dbReference>
<organism evidence="5 6">
    <name type="scientific">Microvirga terrae</name>
    <dbReference type="NCBI Taxonomy" id="2740529"/>
    <lineage>
        <taxon>Bacteria</taxon>
        <taxon>Pseudomonadati</taxon>
        <taxon>Pseudomonadota</taxon>
        <taxon>Alphaproteobacteria</taxon>
        <taxon>Hyphomicrobiales</taxon>
        <taxon>Methylobacteriaceae</taxon>
        <taxon>Microvirga</taxon>
    </lineage>
</organism>
<geneLocation type="plasmid" evidence="5 6">
    <name>pR24_2</name>
</geneLocation>
<dbReference type="Gene3D" id="3.40.50.1820">
    <property type="entry name" value="alpha/beta hydrolase"/>
    <property type="match status" value="1"/>
</dbReference>
<keyword evidence="5" id="KW-0614">Plasmid</keyword>
<dbReference type="InterPro" id="IPR029058">
    <property type="entry name" value="AB_hydrolase_fold"/>
</dbReference>
<dbReference type="PANTHER" id="PTHR21661">
    <property type="entry name" value="EPOXIDE HYDROLASE 1-RELATED"/>
    <property type="match status" value="1"/>
</dbReference>
<evidence type="ECO:0000256" key="2">
    <source>
        <dbReference type="ARBA" id="ARBA00022797"/>
    </source>
</evidence>
<evidence type="ECO:0000313" key="6">
    <source>
        <dbReference type="Proteomes" id="UP001017257"/>
    </source>
</evidence>
<dbReference type="InterPro" id="IPR000639">
    <property type="entry name" value="Epox_hydrolase-like"/>
</dbReference>
<proteinExistence type="inferred from homology"/>
<dbReference type="InterPro" id="IPR016292">
    <property type="entry name" value="Epoxide_hydrolase"/>
</dbReference>
<name>A0ABY5S076_9HYPH</name>
<dbReference type="RefSeq" id="WP_173949688.1">
    <property type="nucleotide sequence ID" value="NZ_CP102847.1"/>
</dbReference>
<dbReference type="InterPro" id="IPR010497">
    <property type="entry name" value="Epoxide_hydro_N"/>
</dbReference>
<dbReference type="Pfam" id="PF06441">
    <property type="entry name" value="EHN"/>
    <property type="match status" value="1"/>
</dbReference>
<dbReference type="EMBL" id="CP102847">
    <property type="protein sequence ID" value="UVF22693.1"/>
    <property type="molecule type" value="Genomic_DNA"/>
</dbReference>
<dbReference type="PRINTS" id="PR00412">
    <property type="entry name" value="EPOXHYDRLASE"/>
</dbReference>